<proteinExistence type="predicted"/>
<accession>X0T2B5</accession>
<dbReference type="EMBL" id="BARS01001319">
    <property type="protein sequence ID" value="GAF70190.1"/>
    <property type="molecule type" value="Genomic_DNA"/>
</dbReference>
<reference evidence="1" key="1">
    <citation type="journal article" date="2014" name="Front. Microbiol.">
        <title>High frequency of phylogenetically diverse reductive dehalogenase-homologous genes in deep subseafloor sedimentary metagenomes.</title>
        <authorList>
            <person name="Kawai M."/>
            <person name="Futagami T."/>
            <person name="Toyoda A."/>
            <person name="Takaki Y."/>
            <person name="Nishi S."/>
            <person name="Hori S."/>
            <person name="Arai W."/>
            <person name="Tsubouchi T."/>
            <person name="Morono Y."/>
            <person name="Uchiyama I."/>
            <person name="Ito T."/>
            <person name="Fujiyama A."/>
            <person name="Inagaki F."/>
            <person name="Takami H."/>
        </authorList>
    </citation>
    <scope>NUCLEOTIDE SEQUENCE</scope>
    <source>
        <strain evidence="1">Expedition CK06-06</strain>
    </source>
</reference>
<protein>
    <submittedName>
        <fullName evidence="1">Uncharacterized protein</fullName>
    </submittedName>
</protein>
<dbReference type="AlphaFoldDB" id="X0T2B5"/>
<gene>
    <name evidence="1" type="ORF">S01H1_02661</name>
</gene>
<sequence length="90" mass="9858">MNTRFTCNIETTESDLFGAWNIVENEFVFCPAALLEAYGSGNTITMDCYSALTAEMTVLLAMITRDAGPLILPNGEALPRHPDFKVVLEA</sequence>
<evidence type="ECO:0000313" key="1">
    <source>
        <dbReference type="EMBL" id="GAF70190.1"/>
    </source>
</evidence>
<name>X0T2B5_9ZZZZ</name>
<comment type="caution">
    <text evidence="1">The sequence shown here is derived from an EMBL/GenBank/DDBJ whole genome shotgun (WGS) entry which is preliminary data.</text>
</comment>
<organism evidence="1">
    <name type="scientific">marine sediment metagenome</name>
    <dbReference type="NCBI Taxonomy" id="412755"/>
    <lineage>
        <taxon>unclassified sequences</taxon>
        <taxon>metagenomes</taxon>
        <taxon>ecological metagenomes</taxon>
    </lineage>
</organism>